<dbReference type="GO" id="GO:0045944">
    <property type="term" value="P:positive regulation of transcription by RNA polymerase II"/>
    <property type="evidence" value="ECO:0007669"/>
    <property type="project" value="EnsemblFungi"/>
</dbReference>
<evidence type="ECO:0000256" key="1">
    <source>
        <dbReference type="ARBA" id="ARBA00004123"/>
    </source>
</evidence>
<dbReference type="OMA" id="NNPMGTL"/>
<evidence type="ECO:0000256" key="2">
    <source>
        <dbReference type="ARBA" id="ARBA00023015"/>
    </source>
</evidence>
<dbReference type="PANTHER" id="PTHR21242:SF0">
    <property type="entry name" value="TRANSCRIPTION INITIATION FACTOR TFIID SUBUNIT 10"/>
    <property type="match status" value="1"/>
</dbReference>
<dbReference type="GO" id="GO:0016251">
    <property type="term" value="F:RNA polymerase II general transcription initiation factor activity"/>
    <property type="evidence" value="ECO:0007669"/>
    <property type="project" value="TreeGrafter"/>
</dbReference>
<comment type="similarity">
    <text evidence="5 6">Belongs to the TAF10 family.</text>
</comment>
<dbReference type="PIRSF" id="PIRSF017246">
    <property type="entry name" value="TFIID_TAF10"/>
    <property type="match status" value="1"/>
</dbReference>
<evidence type="ECO:0000256" key="5">
    <source>
        <dbReference type="ARBA" id="ARBA00025730"/>
    </source>
</evidence>
<reference evidence="8 9" key="1">
    <citation type="journal article" date="2013" name="BMC Genomics">
        <title>Genomics-driven discovery of the pneumocandin biosynthetic gene cluster in the fungus Glarea lozoyensis.</title>
        <authorList>
            <person name="Chen L."/>
            <person name="Yue Q."/>
            <person name="Zhang X."/>
            <person name="Xiang M."/>
            <person name="Wang C."/>
            <person name="Li S."/>
            <person name="Che Y."/>
            <person name="Ortiz-Lopez F.J."/>
            <person name="Bills G.F."/>
            <person name="Liu X."/>
            <person name="An Z."/>
        </authorList>
    </citation>
    <scope>NUCLEOTIDE SEQUENCE [LARGE SCALE GENOMIC DNA]</scope>
    <source>
        <strain evidence="9">ATCC 20868 / MF5171</strain>
    </source>
</reference>
<accession>S3CK89</accession>
<dbReference type="eggNOG" id="KOG3423">
    <property type="taxonomic scope" value="Eukaryota"/>
</dbReference>
<feature type="compositionally biased region" description="Gly residues" evidence="7">
    <location>
        <begin position="143"/>
        <end position="162"/>
    </location>
</feature>
<evidence type="ECO:0000256" key="3">
    <source>
        <dbReference type="ARBA" id="ARBA00023163"/>
    </source>
</evidence>
<dbReference type="KEGG" id="glz:GLAREA_01546"/>
<dbReference type="GO" id="GO:0046695">
    <property type="term" value="C:SLIK (SAGA-like) complex"/>
    <property type="evidence" value="ECO:0007669"/>
    <property type="project" value="EnsemblFungi"/>
</dbReference>
<dbReference type="OrthoDB" id="154356at2759"/>
<dbReference type="Proteomes" id="UP000016922">
    <property type="component" value="Unassembled WGS sequence"/>
</dbReference>
<gene>
    <name evidence="8" type="ORF">GLAREA_01546</name>
</gene>
<dbReference type="GO" id="GO:0000124">
    <property type="term" value="C:SAGA complex"/>
    <property type="evidence" value="ECO:0007669"/>
    <property type="project" value="EnsemblFungi"/>
</dbReference>
<feature type="region of interest" description="Disordered" evidence="7">
    <location>
        <begin position="108"/>
        <end position="168"/>
    </location>
</feature>
<feature type="compositionally biased region" description="Low complexity" evidence="7">
    <location>
        <begin position="7"/>
        <end position="18"/>
    </location>
</feature>
<dbReference type="Pfam" id="PF03540">
    <property type="entry name" value="TAF10"/>
    <property type="match status" value="1"/>
</dbReference>
<dbReference type="GeneID" id="19460604"/>
<dbReference type="CDD" id="cd07982">
    <property type="entry name" value="HFD_TAF10"/>
    <property type="match status" value="1"/>
</dbReference>
<dbReference type="GO" id="GO:0060090">
    <property type="term" value="F:molecular adaptor activity"/>
    <property type="evidence" value="ECO:0007669"/>
    <property type="project" value="EnsemblFungi"/>
</dbReference>
<proteinExistence type="inferred from homology"/>
<keyword evidence="2 6" id="KW-0805">Transcription regulation</keyword>
<comment type="subcellular location">
    <subcellularLocation>
        <location evidence="1 6">Nucleus</location>
    </subcellularLocation>
</comment>
<dbReference type="GO" id="GO:0051123">
    <property type="term" value="P:RNA polymerase II preinitiation complex assembly"/>
    <property type="evidence" value="ECO:0007669"/>
    <property type="project" value="EnsemblFungi"/>
</dbReference>
<dbReference type="RefSeq" id="XP_008086953.1">
    <property type="nucleotide sequence ID" value="XM_008088762.1"/>
</dbReference>
<evidence type="ECO:0000256" key="7">
    <source>
        <dbReference type="SAM" id="MobiDB-lite"/>
    </source>
</evidence>
<sequence length="192" mass="20258">MANAESPDPTTDLVPVTTEGEEVDPVAPAPEPKVQTRKDATLKEFLSKMDDYAPIIPDAVTNYYFTKAGLPPPPQTDEKLARILALATQKFIADIAADAYQYSRIRSSNSSNANNPMGNLGAAAGFPVPGQPTTAPGSKEQQGKGGPLGIQRPGYGGGGQGGSQNRTVLTMEDLGMAVGEYGVNVKRGEFYR</sequence>
<organism evidence="8 9">
    <name type="scientific">Glarea lozoyensis (strain ATCC 20868 / MF5171)</name>
    <dbReference type="NCBI Taxonomy" id="1116229"/>
    <lineage>
        <taxon>Eukaryota</taxon>
        <taxon>Fungi</taxon>
        <taxon>Dikarya</taxon>
        <taxon>Ascomycota</taxon>
        <taxon>Pezizomycotina</taxon>
        <taxon>Leotiomycetes</taxon>
        <taxon>Helotiales</taxon>
        <taxon>Helotiaceae</taxon>
        <taxon>Glarea</taxon>
    </lineage>
</organism>
<dbReference type="GO" id="GO:0005669">
    <property type="term" value="C:transcription factor TFIID complex"/>
    <property type="evidence" value="ECO:0007669"/>
    <property type="project" value="EnsemblFungi"/>
</dbReference>
<comment type="function">
    <text evidence="6">Functions as a component of both the DNA-binding general transcription initiation factor complex TFIID and the transcription coactivator SAGA complex. Binding of TFIID to a promoter (with or without TATA element) is the initial step in pre-initiation complex (PIC) formation. TFIID plays a key role in the regulation of gene expression by RNA polymerase II through different activities such as transcription activator interaction, core promoter recognition and selectivity, TFIIA and TFIIB interaction, chromatin modification (histone acetylation by TAF1), facilitation of DNA opening and initiation of transcription. SAGA acts as a general cofactor required for essentially all RNA polymerase II transcription. At the promoters, SAGA is required for transcription pre-initiation complex (PIC) recruitment. It influences RNA polymerase II transcriptional activity through different activities such as TBP interaction (via core/TAF module) and promoter selectivity, interaction with transcription activators (via Tra1/SPT module), and chromatin modification through histone acetylation (via HAT module) and deubiquitination (via DUB module). SAGA preferentially acetylates histones H3 (to form H3K9ac, H3K14ac, H3K18ac and H3K23ac) and H2B and deubiquitinates histone H2B. SAGA interacts with DNA via upstream activating sequences (UASs).</text>
</comment>
<keyword evidence="4 6" id="KW-0539">Nucleus</keyword>
<dbReference type="GO" id="GO:0006325">
    <property type="term" value="P:chromatin organization"/>
    <property type="evidence" value="ECO:0007669"/>
    <property type="project" value="EnsemblFungi"/>
</dbReference>
<feature type="region of interest" description="Disordered" evidence="7">
    <location>
        <begin position="1"/>
        <end position="36"/>
    </location>
</feature>
<evidence type="ECO:0000313" key="9">
    <source>
        <dbReference type="Proteomes" id="UP000016922"/>
    </source>
</evidence>
<protein>
    <recommendedName>
        <fullName evidence="6">Transcription initiation factor TFIID subunit 10</fullName>
    </recommendedName>
</protein>
<feature type="compositionally biased region" description="Polar residues" evidence="7">
    <location>
        <begin position="131"/>
        <end position="140"/>
    </location>
</feature>
<dbReference type="InterPro" id="IPR003923">
    <property type="entry name" value="TAF10"/>
</dbReference>
<keyword evidence="3 6" id="KW-0804">Transcription</keyword>
<dbReference type="GO" id="GO:0042802">
    <property type="term" value="F:identical protein binding"/>
    <property type="evidence" value="ECO:0007669"/>
    <property type="project" value="EnsemblFungi"/>
</dbReference>
<evidence type="ECO:0000256" key="6">
    <source>
        <dbReference type="PIRNR" id="PIRNR017246"/>
    </source>
</evidence>
<dbReference type="PANTHER" id="PTHR21242">
    <property type="entry name" value="TRANSCRIPTION INITIATION FACTOR TFIID SUBUNIT 10"/>
    <property type="match status" value="1"/>
</dbReference>
<evidence type="ECO:0000256" key="4">
    <source>
        <dbReference type="ARBA" id="ARBA00023242"/>
    </source>
</evidence>
<dbReference type="AlphaFoldDB" id="S3CK89"/>
<dbReference type="HOGENOM" id="CLU_064104_0_1_1"/>
<keyword evidence="9" id="KW-1185">Reference proteome</keyword>
<name>S3CK89_GLAL2</name>
<dbReference type="GO" id="GO:1990841">
    <property type="term" value="F:promoter-specific chromatin binding"/>
    <property type="evidence" value="ECO:0007669"/>
    <property type="project" value="TreeGrafter"/>
</dbReference>
<evidence type="ECO:0000313" key="8">
    <source>
        <dbReference type="EMBL" id="EPE25634.1"/>
    </source>
</evidence>
<dbReference type="EMBL" id="KE145371">
    <property type="protein sequence ID" value="EPE25634.1"/>
    <property type="molecule type" value="Genomic_DNA"/>
</dbReference>
<dbReference type="STRING" id="1116229.S3CK89"/>